<proteinExistence type="predicted"/>
<sequence>MVLSLHQCHIVLLASLFPGSAAQHYPFLVLSDYLTLVYNLQICLFSSYPGMLFLLVHLLYVKSSKHHLLLLAPAAAVRHHPLPVASQN</sequence>
<name>A0A224Y463_9HEMI</name>
<dbReference type="AlphaFoldDB" id="A0A224Y463"/>
<organism evidence="3">
    <name type="scientific">Panstrongylus lignarius</name>
    <dbReference type="NCBI Taxonomy" id="156445"/>
    <lineage>
        <taxon>Eukaryota</taxon>
        <taxon>Metazoa</taxon>
        <taxon>Ecdysozoa</taxon>
        <taxon>Arthropoda</taxon>
        <taxon>Hexapoda</taxon>
        <taxon>Insecta</taxon>
        <taxon>Pterygota</taxon>
        <taxon>Neoptera</taxon>
        <taxon>Paraneoptera</taxon>
        <taxon>Hemiptera</taxon>
        <taxon>Heteroptera</taxon>
        <taxon>Panheteroptera</taxon>
        <taxon>Cimicomorpha</taxon>
        <taxon>Reduviidae</taxon>
        <taxon>Triatominae</taxon>
        <taxon>Panstrongylus</taxon>
    </lineage>
</organism>
<feature type="chain" id="PRO_5012668755" description="Secreted protein" evidence="2">
    <location>
        <begin position="23"/>
        <end position="88"/>
    </location>
</feature>
<keyword evidence="1" id="KW-0812">Transmembrane</keyword>
<feature type="transmembrane region" description="Helical" evidence="1">
    <location>
        <begin position="38"/>
        <end position="61"/>
    </location>
</feature>
<keyword evidence="1" id="KW-1133">Transmembrane helix</keyword>
<protein>
    <recommendedName>
        <fullName evidence="4">Secreted protein</fullName>
    </recommendedName>
</protein>
<keyword evidence="1" id="KW-0472">Membrane</keyword>
<evidence type="ECO:0000256" key="1">
    <source>
        <dbReference type="SAM" id="Phobius"/>
    </source>
</evidence>
<feature type="signal peptide" evidence="2">
    <location>
        <begin position="1"/>
        <end position="22"/>
    </location>
</feature>
<accession>A0A224Y463</accession>
<dbReference type="EMBL" id="GFTR01001187">
    <property type="protein sequence ID" value="JAW15239.1"/>
    <property type="molecule type" value="Transcribed_RNA"/>
</dbReference>
<keyword evidence="2" id="KW-0732">Signal</keyword>
<evidence type="ECO:0000256" key="2">
    <source>
        <dbReference type="SAM" id="SignalP"/>
    </source>
</evidence>
<evidence type="ECO:0008006" key="4">
    <source>
        <dbReference type="Google" id="ProtNLM"/>
    </source>
</evidence>
<evidence type="ECO:0000313" key="3">
    <source>
        <dbReference type="EMBL" id="JAW15239.1"/>
    </source>
</evidence>
<reference evidence="3" key="1">
    <citation type="journal article" date="2018" name="PLoS Negl. Trop. Dis.">
        <title>An insight into the salivary gland and fat body transcriptome of Panstrongylus lignarius (Hemiptera: Heteroptera), the main vector of Chagas disease in Peru.</title>
        <authorList>
            <person name="Nevoa J.C."/>
            <person name="Mendes M.T."/>
            <person name="da Silva M.V."/>
            <person name="Soares S.C."/>
            <person name="Oliveira C.J.F."/>
            <person name="Ribeiro J.M.C."/>
        </authorList>
    </citation>
    <scope>NUCLEOTIDE SEQUENCE</scope>
</reference>